<feature type="compositionally biased region" description="Polar residues" evidence="1">
    <location>
        <begin position="30"/>
        <end position="42"/>
    </location>
</feature>
<reference evidence="3" key="3">
    <citation type="submission" date="2020-02" db="EMBL/GenBank/DDBJ databases">
        <authorList>
            <person name="Sarangi A.N."/>
            <person name="Ghosh S."/>
            <person name="Mukherjee M."/>
            <person name="Tripathy S."/>
        </authorList>
    </citation>
    <scope>NUCLEOTIDE SEQUENCE</scope>
    <source>
        <strain evidence="3">BDU141951</strain>
    </source>
</reference>
<comment type="caution">
    <text evidence="3">The sequence shown here is derived from an EMBL/GenBank/DDBJ whole genome shotgun (WGS) entry which is preliminary data.</text>
</comment>
<dbReference type="Pfam" id="PF03743">
    <property type="entry name" value="TrbI"/>
    <property type="match status" value="1"/>
</dbReference>
<keyword evidence="2" id="KW-0812">Transmembrane</keyword>
<proteinExistence type="predicted"/>
<accession>A0A0C1V9G8</accession>
<dbReference type="InterPro" id="IPR005498">
    <property type="entry name" value="T4SS_VirB10/TraB/TrbI"/>
</dbReference>
<feature type="compositionally biased region" description="Polar residues" evidence="1">
    <location>
        <begin position="229"/>
        <end position="259"/>
    </location>
</feature>
<dbReference type="EMBL" id="JTHE02000003">
    <property type="protein sequence ID" value="NEV69274.1"/>
    <property type="molecule type" value="Genomic_DNA"/>
</dbReference>
<evidence type="ECO:0000256" key="2">
    <source>
        <dbReference type="SAM" id="Phobius"/>
    </source>
</evidence>
<name>A0A0C1V9G8_9CYAN</name>
<protein>
    <submittedName>
        <fullName evidence="3">Uncharacterized protein</fullName>
    </submittedName>
</protein>
<sequence>MSTPDNLWDEQEMADLVGLQLPDQAAAASETESAPLATNNGHVSDPGPLLDPEDLDESAAVGATQKSGRSLAANPFTKLGVVAAGTGLVIGVLAVFTSGVMNQGDSPPVEETQADFAEPMVAAEESAADDRGQLLTDLAMGQQQAELEALAQEEPIARPEPEPEALQETPQFSSPPRPAARSPQPVVQRSAPPPRSTPIPRASAAQPTPAVTPPEPEGEPMEQWMALSQVGSYRQGTASSLQAPDQLPTHNSVDGSPAIQSAEPQQIPIGLTPATAALPWPAINHAEEAAILQEQPLPSSSVVLITGTQATAVLETPLIWAAATETETPQFVVKLTEPLLTPEEAIGLPAETALVVRVDSVDESGLAQLAVVSFIQDDREVALPTGAIQLRGLEGTPLIAQKYGDPGSDIARMDLNMAAMSGVSRVAELINRPQSSSVISNAGGSTITQEAGDPNILAGLLEGAFGQLSEQMAERNQAALEEILNRPTIWYLPPGLEVEVYINQTVTL</sequence>
<feature type="region of interest" description="Disordered" evidence="1">
    <location>
        <begin position="1"/>
        <end position="67"/>
    </location>
</feature>
<evidence type="ECO:0000256" key="1">
    <source>
        <dbReference type="SAM" id="MobiDB-lite"/>
    </source>
</evidence>
<keyword evidence="2" id="KW-1133">Transmembrane helix</keyword>
<reference evidence="3" key="1">
    <citation type="submission" date="2014-11" db="EMBL/GenBank/DDBJ databases">
        <authorList>
            <person name="Malar M.C."/>
            <person name="Sen D."/>
            <person name="Tripathy S."/>
        </authorList>
    </citation>
    <scope>NUCLEOTIDE SEQUENCE</scope>
    <source>
        <strain evidence="3">BDU141951</strain>
    </source>
</reference>
<feature type="transmembrane region" description="Helical" evidence="2">
    <location>
        <begin position="79"/>
        <end position="101"/>
    </location>
</feature>
<keyword evidence="2" id="KW-0472">Membrane</keyword>
<evidence type="ECO:0000313" key="3">
    <source>
        <dbReference type="EMBL" id="NEV69274.1"/>
    </source>
</evidence>
<reference evidence="3" key="2">
    <citation type="journal article" date="2015" name="Genome Announc.">
        <title>Draft Genome Sequence of Filamentous Marine Cyanobacterium Lyngbya confervoides Strain BDU141951.</title>
        <authorList>
            <person name="Chandrababunaidu M.M."/>
            <person name="Sen D."/>
            <person name="Tripathy S."/>
        </authorList>
    </citation>
    <scope>NUCLEOTIDE SEQUENCE</scope>
    <source>
        <strain evidence="3">BDU141951</strain>
    </source>
</reference>
<organism evidence="3">
    <name type="scientific">Lyngbya confervoides BDU141951</name>
    <dbReference type="NCBI Taxonomy" id="1574623"/>
    <lineage>
        <taxon>Bacteria</taxon>
        <taxon>Bacillati</taxon>
        <taxon>Cyanobacteriota</taxon>
        <taxon>Cyanophyceae</taxon>
        <taxon>Oscillatoriophycideae</taxon>
        <taxon>Oscillatoriales</taxon>
        <taxon>Microcoleaceae</taxon>
        <taxon>Lyngbya</taxon>
    </lineage>
</organism>
<feature type="region of interest" description="Disordered" evidence="1">
    <location>
        <begin position="161"/>
        <end position="259"/>
    </location>
</feature>
<gene>
    <name evidence="3" type="ORF">QQ91_019425</name>
</gene>
<dbReference type="AlphaFoldDB" id="A0A0C1V9G8"/>